<evidence type="ECO:0000313" key="2">
    <source>
        <dbReference type="EMBL" id="HIT86132.1"/>
    </source>
</evidence>
<comment type="caution">
    <text evidence="2">The sequence shown here is derived from an EMBL/GenBank/DDBJ whole genome shotgun (WGS) entry which is preliminary data.</text>
</comment>
<keyword evidence="1" id="KW-1133">Transmembrane helix</keyword>
<organism evidence="2 3">
    <name type="scientific">Candidatus Ornithomonoglobus intestinigallinarum</name>
    <dbReference type="NCBI Taxonomy" id="2840894"/>
    <lineage>
        <taxon>Bacteria</taxon>
        <taxon>Bacillati</taxon>
        <taxon>Bacillota</taxon>
        <taxon>Clostridia</taxon>
        <taxon>Candidatus Ornithomonoglobus</taxon>
    </lineage>
</organism>
<dbReference type="InterPro" id="IPR025480">
    <property type="entry name" value="DUF4330"/>
</dbReference>
<keyword evidence="1" id="KW-0472">Membrane</keyword>
<keyword evidence="1" id="KW-0812">Transmembrane</keyword>
<name>A0A9D1KRY3_9FIRM</name>
<evidence type="ECO:0000256" key="1">
    <source>
        <dbReference type="SAM" id="Phobius"/>
    </source>
</evidence>
<reference evidence="2" key="2">
    <citation type="journal article" date="2021" name="PeerJ">
        <title>Extensive microbial diversity within the chicken gut microbiome revealed by metagenomics and culture.</title>
        <authorList>
            <person name="Gilroy R."/>
            <person name="Ravi A."/>
            <person name="Getino M."/>
            <person name="Pursley I."/>
            <person name="Horton D.L."/>
            <person name="Alikhan N.F."/>
            <person name="Baker D."/>
            <person name="Gharbi K."/>
            <person name="Hall N."/>
            <person name="Watson M."/>
            <person name="Adriaenssens E.M."/>
            <person name="Foster-Nyarko E."/>
            <person name="Jarju S."/>
            <person name="Secka A."/>
            <person name="Antonio M."/>
            <person name="Oren A."/>
            <person name="Chaudhuri R.R."/>
            <person name="La Ragione R."/>
            <person name="Hildebrand F."/>
            <person name="Pallen M.J."/>
        </authorList>
    </citation>
    <scope>NUCLEOTIDE SEQUENCE</scope>
    <source>
        <strain evidence="2">CHK181-108</strain>
    </source>
</reference>
<sequence length="161" mass="17472">MDKNGRIGGKLSIIDLGVIILIIAAIAGLCVRFMSGTTTAVTSDARFRYVVKINSVREYTVEALKKGGITTDKKSEIELGEITDVTVGDAKMQSTTADGKIEWSNLPDRYTCNVTIEADGRESEDGYILDDTTELSVGRTVDIVTKYVKTTGEIISVEVIE</sequence>
<dbReference type="AlphaFoldDB" id="A0A9D1KRY3"/>
<evidence type="ECO:0000313" key="3">
    <source>
        <dbReference type="Proteomes" id="UP000824165"/>
    </source>
</evidence>
<gene>
    <name evidence="2" type="ORF">IAA60_09570</name>
</gene>
<proteinExistence type="predicted"/>
<protein>
    <submittedName>
        <fullName evidence="2">DUF4330 domain-containing protein</fullName>
    </submittedName>
</protein>
<feature type="transmembrane region" description="Helical" evidence="1">
    <location>
        <begin position="12"/>
        <end position="34"/>
    </location>
</feature>
<accession>A0A9D1KRY3</accession>
<dbReference type="Pfam" id="PF14221">
    <property type="entry name" value="DUF4330"/>
    <property type="match status" value="1"/>
</dbReference>
<dbReference type="Proteomes" id="UP000824165">
    <property type="component" value="Unassembled WGS sequence"/>
</dbReference>
<dbReference type="EMBL" id="DVLU01000104">
    <property type="protein sequence ID" value="HIT86132.1"/>
    <property type="molecule type" value="Genomic_DNA"/>
</dbReference>
<reference evidence="2" key="1">
    <citation type="submission" date="2020-10" db="EMBL/GenBank/DDBJ databases">
        <authorList>
            <person name="Gilroy R."/>
        </authorList>
    </citation>
    <scope>NUCLEOTIDE SEQUENCE</scope>
    <source>
        <strain evidence="2">CHK181-108</strain>
    </source>
</reference>